<dbReference type="EC" id="1.1.5.3" evidence="9"/>
<keyword evidence="6 9" id="KW-0560">Oxidoreductase</keyword>
<dbReference type="InterPro" id="IPR038299">
    <property type="entry name" value="DAO_C_sf"/>
</dbReference>
<dbReference type="InterPro" id="IPR000447">
    <property type="entry name" value="G3P_DH_FAD-dep"/>
</dbReference>
<evidence type="ECO:0000259" key="8">
    <source>
        <dbReference type="Pfam" id="PF16901"/>
    </source>
</evidence>
<dbReference type="InterPro" id="IPR036188">
    <property type="entry name" value="FAD/NAD-bd_sf"/>
</dbReference>
<evidence type="ECO:0000259" key="7">
    <source>
        <dbReference type="Pfam" id="PF01266"/>
    </source>
</evidence>
<dbReference type="Gene3D" id="1.10.8.870">
    <property type="entry name" value="Alpha-glycerophosphate oxidase, cap domain"/>
    <property type="match status" value="1"/>
</dbReference>
<dbReference type="Gene3D" id="3.50.50.60">
    <property type="entry name" value="FAD/NAD(P)-binding domain"/>
    <property type="match status" value="1"/>
</dbReference>
<dbReference type="HOGENOM" id="CLU_015740_4_1_7"/>
<evidence type="ECO:0000313" key="10">
    <source>
        <dbReference type="Proteomes" id="UP000007347"/>
    </source>
</evidence>
<keyword evidence="3" id="KW-0285">Flavoprotein</keyword>
<dbReference type="PANTHER" id="PTHR11985:SF35">
    <property type="entry name" value="ANAEROBIC GLYCEROL-3-PHOSPHATE DEHYDROGENASE SUBUNIT A"/>
    <property type="match status" value="1"/>
</dbReference>
<keyword evidence="5" id="KW-0274">FAD</keyword>
<evidence type="ECO:0000256" key="2">
    <source>
        <dbReference type="ARBA" id="ARBA00007330"/>
    </source>
</evidence>
<gene>
    <name evidence="9" type="primary">glpD</name>
    <name evidence="9" type="ordered locus">TOL2_C02940</name>
</gene>
<evidence type="ECO:0000256" key="4">
    <source>
        <dbReference type="ARBA" id="ARBA00022798"/>
    </source>
</evidence>
<evidence type="ECO:0000256" key="5">
    <source>
        <dbReference type="ARBA" id="ARBA00022827"/>
    </source>
</evidence>
<comment type="similarity">
    <text evidence="2">Belongs to the FAD-dependent glycerol-3-phosphate dehydrogenase family.</text>
</comment>
<dbReference type="Pfam" id="PF01266">
    <property type="entry name" value="DAO"/>
    <property type="match status" value="1"/>
</dbReference>
<proteinExistence type="inferred from homology"/>
<dbReference type="GO" id="GO:0046168">
    <property type="term" value="P:glycerol-3-phosphate catabolic process"/>
    <property type="evidence" value="ECO:0007669"/>
    <property type="project" value="TreeGrafter"/>
</dbReference>
<dbReference type="OrthoDB" id="9766796at2"/>
<dbReference type="EMBL" id="FO203503">
    <property type="protein sequence ID" value="CCK78464.1"/>
    <property type="molecule type" value="Genomic_DNA"/>
</dbReference>
<dbReference type="Proteomes" id="UP000007347">
    <property type="component" value="Chromosome"/>
</dbReference>
<dbReference type="STRING" id="651182.TOL2_C02940"/>
<dbReference type="PATRIC" id="fig|651182.5.peg.367"/>
<keyword evidence="4" id="KW-0319">Glycerol metabolism</keyword>
<evidence type="ECO:0000256" key="6">
    <source>
        <dbReference type="ARBA" id="ARBA00023002"/>
    </source>
</evidence>
<dbReference type="PRINTS" id="PR01001">
    <property type="entry name" value="FADG3PDH"/>
</dbReference>
<dbReference type="RefSeq" id="WP_014955821.1">
    <property type="nucleotide sequence ID" value="NC_018645.1"/>
</dbReference>
<dbReference type="Gene3D" id="3.30.9.10">
    <property type="entry name" value="D-Amino Acid Oxidase, subunit A, domain 2"/>
    <property type="match status" value="1"/>
</dbReference>
<comment type="cofactor">
    <cofactor evidence="1">
        <name>FAD</name>
        <dbReference type="ChEBI" id="CHEBI:57692"/>
    </cofactor>
</comment>
<dbReference type="KEGG" id="dto:TOL2_C02940"/>
<dbReference type="PANTHER" id="PTHR11985">
    <property type="entry name" value="GLYCEROL-3-PHOSPHATE DEHYDROGENASE"/>
    <property type="match status" value="1"/>
</dbReference>
<feature type="domain" description="FAD dependent oxidoreductase" evidence="7">
    <location>
        <begin position="18"/>
        <end position="374"/>
    </location>
</feature>
<evidence type="ECO:0000313" key="9">
    <source>
        <dbReference type="EMBL" id="CCK78464.1"/>
    </source>
</evidence>
<reference evidence="9 10" key="1">
    <citation type="journal article" date="2013" name="Environ. Microbiol.">
        <title>Complete genome, catabolic sub-proteomes and key-metabolites of Desulfobacula toluolica Tol2, a marine, aromatic compound-degrading, sulfate-reducing bacterium.</title>
        <authorList>
            <person name="Wohlbrand L."/>
            <person name="Jacob J.H."/>
            <person name="Kube M."/>
            <person name="Mussmann M."/>
            <person name="Jarling R."/>
            <person name="Beck A."/>
            <person name="Amann R."/>
            <person name="Wilkes H."/>
            <person name="Reinhardt R."/>
            <person name="Rabus R."/>
        </authorList>
    </citation>
    <scope>NUCLEOTIDE SEQUENCE [LARGE SCALE GENOMIC DNA]</scope>
    <source>
        <strain evidence="10">DSM 7467 / Tol2</strain>
    </source>
</reference>
<dbReference type="SUPFAM" id="SSF51905">
    <property type="entry name" value="FAD/NAD(P)-binding domain"/>
    <property type="match status" value="1"/>
</dbReference>
<dbReference type="GO" id="GO:0006071">
    <property type="term" value="P:glycerol metabolic process"/>
    <property type="evidence" value="ECO:0007669"/>
    <property type="project" value="UniProtKB-KW"/>
</dbReference>
<evidence type="ECO:0000256" key="1">
    <source>
        <dbReference type="ARBA" id="ARBA00001974"/>
    </source>
</evidence>
<dbReference type="InterPro" id="IPR031656">
    <property type="entry name" value="DAO_C"/>
</dbReference>
<keyword evidence="10" id="KW-1185">Reference proteome</keyword>
<name>K0N2W4_DESTT</name>
<protein>
    <submittedName>
        <fullName evidence="9">GlpD: glycerol-3-phosphate dehydrogenase</fullName>
        <ecNumber evidence="9">1.1.5.3</ecNumber>
    </submittedName>
</protein>
<feature type="domain" description="Alpha-glycerophosphate oxidase C-terminal" evidence="8">
    <location>
        <begin position="409"/>
        <end position="496"/>
    </location>
</feature>
<accession>K0N2W4</accession>
<sequence>MNRQENIDHIADRSIVWDVIVVGGGATGLGAAVDAASRGYRTLLLEQGDFAQGTSSRSTKLIHGGVRYLQQGNLALVLESLHERGLLLANAPHLVRHLAFVVPIYEWWEGPFYGIGLKLYDALAGKLGLGPSRRLSRKKTLEKIPTLEPDGLRGGVVYYDGQFDDARLAISLLRTLEDLGGNAVNYMPVTGFLKTGGLLCGAMTRDEETGRVFEISGRAVINAAGIFIDSVCRMDDSTARPMMAPSQGVHIVLDKGFLPGSSAIMVPHTDDGRLLFAVPWHDRVIIGTTDTPVAGPQVEPQPFPEEVEFLLSHAGRYLTGHPSRADVKSVFAGIRPLINSRGHNVTASLSRDHRVLVSASGLVTVAGGKWTTYRKMGEDAVTMAARVGGLDLKKSCTDTLELHGRPGQAIHDQAFSIYGTDADAMRQLIKKDPELDFLLHPQLPYRRVEIVWAVRNEMARTVTDVLARRLRALILDAKISIRVAPIVASIMAKELVKDLTWESDQVASFEKIAKRYMIN</sequence>
<dbReference type="InterPro" id="IPR006076">
    <property type="entry name" value="FAD-dep_OxRdtase"/>
</dbReference>
<dbReference type="GO" id="GO:0004368">
    <property type="term" value="F:glycerol-3-phosphate dehydrogenase (quinone) activity"/>
    <property type="evidence" value="ECO:0007669"/>
    <property type="project" value="UniProtKB-EC"/>
</dbReference>
<dbReference type="Pfam" id="PF16901">
    <property type="entry name" value="DAO_C"/>
    <property type="match status" value="1"/>
</dbReference>
<evidence type="ECO:0000256" key="3">
    <source>
        <dbReference type="ARBA" id="ARBA00022630"/>
    </source>
</evidence>
<organism evidence="9 10">
    <name type="scientific">Desulfobacula toluolica (strain DSM 7467 / Tol2)</name>
    <dbReference type="NCBI Taxonomy" id="651182"/>
    <lineage>
        <taxon>Bacteria</taxon>
        <taxon>Pseudomonadati</taxon>
        <taxon>Thermodesulfobacteriota</taxon>
        <taxon>Desulfobacteria</taxon>
        <taxon>Desulfobacterales</taxon>
        <taxon>Desulfobacteraceae</taxon>
        <taxon>Desulfobacula</taxon>
    </lineage>
</organism>
<dbReference type="AlphaFoldDB" id="K0N2W4"/>